<dbReference type="AlphaFoldDB" id="H0UNH6"/>
<keyword evidence="14" id="KW-1185">Reference proteome</keyword>
<keyword evidence="3 8" id="KW-0547">Nucleotide-binding</keyword>
<dbReference type="InterPro" id="IPR020056">
    <property type="entry name" value="Rbsml_bL25/Gln-tRNA_synth_N"/>
</dbReference>
<dbReference type="InterPro" id="IPR020059">
    <property type="entry name" value="Glu/Gln-tRNA-synth_Ib_codon-bd"/>
</dbReference>
<dbReference type="FunFam" id="3.40.50.620:FF:000037">
    <property type="entry name" value="Glutamine--tRNA ligase cytoplasmic"/>
    <property type="match status" value="1"/>
</dbReference>
<dbReference type="InterPro" id="IPR000924">
    <property type="entry name" value="Glu/Gln-tRNA-synth"/>
</dbReference>
<keyword evidence="4 8" id="KW-0067">ATP-binding</keyword>
<accession>H0UNH6</accession>
<dbReference type="PANTHER" id="PTHR43097">
    <property type="entry name" value="GLUTAMINE-TRNA LIGASE"/>
    <property type="match status" value="1"/>
</dbReference>
<dbReference type="InterPro" id="IPR001412">
    <property type="entry name" value="aa-tRNA-synth_I_CS"/>
</dbReference>
<feature type="short sequence motif" description="'KMSKS' region" evidence="8">
    <location>
        <begin position="277"/>
        <end position="281"/>
    </location>
</feature>
<keyword evidence="1 8" id="KW-0963">Cytoplasm</keyword>
<dbReference type="InterPro" id="IPR014729">
    <property type="entry name" value="Rossmann-like_a/b/a_fold"/>
</dbReference>
<dbReference type="PRINTS" id="PR00987">
    <property type="entry name" value="TRNASYNTHGLU"/>
</dbReference>
<dbReference type="PANTHER" id="PTHR43097:SF5">
    <property type="entry name" value="GLUTAMATE--TRNA LIGASE"/>
    <property type="match status" value="1"/>
</dbReference>
<dbReference type="SUPFAM" id="SSF52374">
    <property type="entry name" value="Nucleotidylyl transferase"/>
    <property type="match status" value="1"/>
</dbReference>
<dbReference type="GO" id="GO:0006424">
    <property type="term" value="P:glutamyl-tRNA aminoacylation"/>
    <property type="evidence" value="ECO:0007669"/>
    <property type="project" value="UniProtKB-UniRule"/>
</dbReference>
<dbReference type="PROSITE" id="PS00178">
    <property type="entry name" value="AA_TRNA_LIGASE_I"/>
    <property type="match status" value="1"/>
</dbReference>
<evidence type="ECO:0000259" key="10">
    <source>
        <dbReference type="Pfam" id="PF00749"/>
    </source>
</evidence>
<dbReference type="EC" id="6.1.1.18" evidence="8"/>
<comment type="catalytic activity">
    <reaction evidence="7 8">
        <text>tRNA(Gln) + L-glutamine + ATP = L-glutaminyl-tRNA(Gln) + AMP + diphosphate</text>
        <dbReference type="Rhea" id="RHEA:20121"/>
        <dbReference type="Rhea" id="RHEA-COMP:9662"/>
        <dbReference type="Rhea" id="RHEA-COMP:9681"/>
        <dbReference type="ChEBI" id="CHEBI:30616"/>
        <dbReference type="ChEBI" id="CHEBI:33019"/>
        <dbReference type="ChEBI" id="CHEBI:58359"/>
        <dbReference type="ChEBI" id="CHEBI:78442"/>
        <dbReference type="ChEBI" id="CHEBI:78521"/>
        <dbReference type="ChEBI" id="CHEBI:456215"/>
        <dbReference type="EC" id="6.1.1.18"/>
    </reaction>
</comment>
<feature type="binding site" evidence="8">
    <location>
        <begin position="278"/>
        <end position="280"/>
    </location>
    <ligand>
        <name>ATP</name>
        <dbReference type="ChEBI" id="CHEBI:30616"/>
    </ligand>
</feature>
<evidence type="ECO:0000259" key="12">
    <source>
        <dbReference type="Pfam" id="PF20974"/>
    </source>
</evidence>
<dbReference type="Pfam" id="PF20974">
    <property type="entry name" value="tRNA-synt_1c_C2"/>
    <property type="match status" value="1"/>
</dbReference>
<feature type="domain" description="tRNA synthetases class I (E and Q) anti-codon binding" evidence="12">
    <location>
        <begin position="465"/>
        <end position="540"/>
    </location>
</feature>
<dbReference type="HOGENOM" id="CLU_001882_2_3_0"/>
<name>H0UNH6_9BACT</name>
<evidence type="ECO:0000256" key="7">
    <source>
        <dbReference type="ARBA" id="ARBA00048270"/>
    </source>
</evidence>
<evidence type="ECO:0000313" key="14">
    <source>
        <dbReference type="Proteomes" id="UP000005730"/>
    </source>
</evidence>
<dbReference type="GO" id="GO:0005829">
    <property type="term" value="C:cytosol"/>
    <property type="evidence" value="ECO:0007669"/>
    <property type="project" value="TreeGrafter"/>
</dbReference>
<dbReference type="InterPro" id="IPR004514">
    <property type="entry name" value="Gln-tRNA-synth"/>
</dbReference>
<evidence type="ECO:0000256" key="5">
    <source>
        <dbReference type="ARBA" id="ARBA00022917"/>
    </source>
</evidence>
<comment type="caution">
    <text evidence="8">Lacks conserved residue(s) required for the propagation of feature annotation.</text>
</comment>
<dbReference type="GO" id="GO:0005524">
    <property type="term" value="F:ATP binding"/>
    <property type="evidence" value="ECO:0007669"/>
    <property type="project" value="UniProtKB-UniRule"/>
</dbReference>
<dbReference type="GO" id="GO:0004819">
    <property type="term" value="F:glutamine-tRNA ligase activity"/>
    <property type="evidence" value="ECO:0007669"/>
    <property type="project" value="UniProtKB-UniRule"/>
</dbReference>
<evidence type="ECO:0000256" key="2">
    <source>
        <dbReference type="ARBA" id="ARBA00022598"/>
    </source>
</evidence>
<dbReference type="InterPro" id="IPR020058">
    <property type="entry name" value="Glu/Gln-tRNA-synth_Ib_cat-dom"/>
</dbReference>
<dbReference type="InterPro" id="IPR022861">
    <property type="entry name" value="Gln_tRNA_ligase_bac"/>
</dbReference>
<comment type="subunit">
    <text evidence="8">Monomer.</text>
</comment>
<dbReference type="STRING" id="926567.TheveDRAFT_0199"/>
<sequence>MTDLEKPEKPEKRSPEKGANFLEEIIQRDLDQGVVREVVTRFPPEPNGYLHIGHAKSICLNFGLAEKFGGRCNLRFDDTNPAKEDDEYVRSIEEDVRWLGFKWDRLCFASDYFEQFYQWAVELTSKGLAYVDFQSPEEIRRTRGTLTEPGIESPYRDTPPEENLKLLERMRSGEFEEGQCVLRAKIDMKSPNLNMRDPVIYRILKRSHHRTGDKWCIYPMYDFAHGYEDAIEGVTHSICTLEFQDHRPLYDWFLDNVSVPHRPRQYEFARLNLSHTVMSKRKLLELVESKIVSGWDDPRMPTVSGLRRRGYTPSSIRRFCEEIGVSKADSLVDVELLQHCLREELNKTAPRRMAVLNPIRLTILNWPEDQVDMVPGENNPEDPSAGTRLIPFGRDLLIEAEDFMVDPPKGYFRLQPGGEVRLKHGYLVRYVSHREEDGRVTEVLVEADLQSRGGEAPDGRRVKGTLHWVNARRCVPITARLYDHLFTLRDMSKMEEGKDYKDYLNPNSLVEVKGFGEEALRDAEPLKGIQFLRHGYFCLDPDSSKDHLIFNRSVSLKDSWAKAQKKG</sequence>
<dbReference type="HAMAP" id="MF_00126">
    <property type="entry name" value="Gln_tRNA_synth"/>
    <property type="match status" value="1"/>
</dbReference>
<keyword evidence="5 8" id="KW-0648">Protein biosynthesis</keyword>
<dbReference type="InterPro" id="IPR050132">
    <property type="entry name" value="Gln/Glu-tRNA_Ligase"/>
</dbReference>
<organism evidence="13 14">
    <name type="scientific">Thermanaerovibrio velox DSM 12556</name>
    <dbReference type="NCBI Taxonomy" id="926567"/>
    <lineage>
        <taxon>Bacteria</taxon>
        <taxon>Thermotogati</taxon>
        <taxon>Synergistota</taxon>
        <taxon>Synergistia</taxon>
        <taxon>Synergistales</taxon>
        <taxon>Synergistaceae</taxon>
        <taxon>Thermanaerovibrio</taxon>
    </lineage>
</organism>
<keyword evidence="6 8" id="KW-0030">Aminoacyl-tRNA synthetase</keyword>
<protein>
    <recommendedName>
        <fullName evidence="8">Glutamine--tRNA ligase</fullName>
        <ecNumber evidence="8">6.1.1.18</ecNumber>
    </recommendedName>
    <alternativeName>
        <fullName evidence="8">Glutaminyl-tRNA synthetase</fullName>
        <shortName evidence="8">GlnRS</shortName>
    </alternativeName>
</protein>
<feature type="domain" description="Glutamyl/glutaminyl-tRNA synthetase class Ib catalytic" evidence="10">
    <location>
        <begin position="37"/>
        <end position="346"/>
    </location>
</feature>
<feature type="domain" description="Glutamyl/glutaminyl-tRNA synthetase class Ib anti-codon binding" evidence="11">
    <location>
        <begin position="349"/>
        <end position="446"/>
    </location>
</feature>
<feature type="binding site" evidence="8">
    <location>
        <position position="77"/>
    </location>
    <ligand>
        <name>L-glutamine</name>
        <dbReference type="ChEBI" id="CHEBI:58359"/>
    </ligand>
</feature>
<dbReference type="Gene3D" id="3.40.50.620">
    <property type="entry name" value="HUPs"/>
    <property type="match status" value="1"/>
</dbReference>
<dbReference type="InterPro" id="IPR049437">
    <property type="entry name" value="tRNA-synt_1c_C2"/>
</dbReference>
<feature type="binding site" evidence="8">
    <location>
        <begin position="45"/>
        <end position="47"/>
    </location>
    <ligand>
        <name>ATP</name>
        <dbReference type="ChEBI" id="CHEBI:30616"/>
    </ligand>
</feature>
<evidence type="ECO:0000256" key="3">
    <source>
        <dbReference type="ARBA" id="ARBA00022741"/>
    </source>
</evidence>
<dbReference type="CDD" id="cd00807">
    <property type="entry name" value="GlnRS_core"/>
    <property type="match status" value="1"/>
</dbReference>
<comment type="subcellular location">
    <subcellularLocation>
        <location evidence="8">Cytoplasm</location>
    </subcellularLocation>
</comment>
<dbReference type="Gene3D" id="2.40.240.10">
    <property type="entry name" value="Ribosomal Protein L25, Chain P"/>
    <property type="match status" value="2"/>
</dbReference>
<dbReference type="NCBIfam" id="NF011291">
    <property type="entry name" value="PRK14703.1"/>
    <property type="match status" value="1"/>
</dbReference>
<feature type="binding site" evidence="8">
    <location>
        <position position="240"/>
    </location>
    <ligand>
        <name>ATP</name>
        <dbReference type="ChEBI" id="CHEBI:30616"/>
    </ligand>
</feature>
<feature type="binding site" evidence="8">
    <location>
        <position position="221"/>
    </location>
    <ligand>
        <name>L-glutamine</name>
        <dbReference type="ChEBI" id="CHEBI:58359"/>
    </ligand>
</feature>
<dbReference type="EMBL" id="CM001377">
    <property type="protein sequence ID" value="EHM09383.1"/>
    <property type="molecule type" value="Genomic_DNA"/>
</dbReference>
<evidence type="ECO:0000256" key="9">
    <source>
        <dbReference type="RuleBase" id="RU363037"/>
    </source>
</evidence>
<dbReference type="eggNOG" id="COG0008">
    <property type="taxonomic scope" value="Bacteria"/>
</dbReference>
<proteinExistence type="inferred from homology"/>
<feature type="binding site" evidence="8">
    <location>
        <begin position="51"/>
        <end position="57"/>
    </location>
    <ligand>
        <name>ATP</name>
        <dbReference type="ChEBI" id="CHEBI:30616"/>
    </ligand>
</feature>
<feature type="binding site" evidence="8">
    <location>
        <begin position="270"/>
        <end position="271"/>
    </location>
    <ligand>
        <name>ATP</name>
        <dbReference type="ChEBI" id="CHEBI:30616"/>
    </ligand>
</feature>
<evidence type="ECO:0000256" key="8">
    <source>
        <dbReference type="HAMAP-Rule" id="MF_00126"/>
    </source>
</evidence>
<evidence type="ECO:0000256" key="1">
    <source>
        <dbReference type="ARBA" id="ARBA00022490"/>
    </source>
</evidence>
<keyword evidence="2 8" id="KW-0436">Ligase</keyword>
<evidence type="ECO:0000259" key="11">
    <source>
        <dbReference type="Pfam" id="PF03950"/>
    </source>
</evidence>
<gene>
    <name evidence="8" type="primary">glnS</name>
    <name evidence="13" type="ORF">TheveDRAFT_0199</name>
</gene>
<feature type="short sequence motif" description="'HIGH' region" evidence="8">
    <location>
        <begin position="44"/>
        <end position="54"/>
    </location>
</feature>
<evidence type="ECO:0000256" key="6">
    <source>
        <dbReference type="ARBA" id="ARBA00023146"/>
    </source>
</evidence>
<dbReference type="SUPFAM" id="SSF50715">
    <property type="entry name" value="Ribosomal protein L25-like"/>
    <property type="match status" value="1"/>
</dbReference>
<dbReference type="Proteomes" id="UP000005730">
    <property type="component" value="Chromosome"/>
</dbReference>
<evidence type="ECO:0000256" key="4">
    <source>
        <dbReference type="ARBA" id="ARBA00022840"/>
    </source>
</evidence>
<dbReference type="Pfam" id="PF03950">
    <property type="entry name" value="tRNA-synt_1c_C"/>
    <property type="match status" value="1"/>
</dbReference>
<dbReference type="GO" id="GO:0006425">
    <property type="term" value="P:glutaminyl-tRNA aminoacylation"/>
    <property type="evidence" value="ECO:0007669"/>
    <property type="project" value="UniProtKB-UniRule"/>
</dbReference>
<dbReference type="NCBIfam" id="TIGR00440">
    <property type="entry name" value="glnS"/>
    <property type="match status" value="1"/>
</dbReference>
<comment type="similarity">
    <text evidence="8 9">Belongs to the class-I aminoacyl-tRNA synthetase family.</text>
</comment>
<evidence type="ECO:0000313" key="13">
    <source>
        <dbReference type="EMBL" id="EHM09383.1"/>
    </source>
</evidence>
<reference evidence="13 14" key="1">
    <citation type="submission" date="2011-10" db="EMBL/GenBank/DDBJ databases">
        <title>The Noncontiguous Finished genome of Thermanaerovibrio velox DSM 12556.</title>
        <authorList>
            <consortium name="US DOE Joint Genome Institute (JGI-PGF)"/>
            <person name="Lucas S."/>
            <person name="Copeland A."/>
            <person name="Lapidus A."/>
            <person name="Glavina del Rio T."/>
            <person name="Dalin E."/>
            <person name="Tice H."/>
            <person name="Bruce D."/>
            <person name="Goodwin L."/>
            <person name="Pitluck S."/>
            <person name="Peters L."/>
            <person name="Mikhailova N."/>
            <person name="Teshima H."/>
            <person name="Kyrpides N."/>
            <person name="Mavromatis K."/>
            <person name="Ivanova N."/>
            <person name="Markowitz V."/>
            <person name="Cheng J.-F."/>
            <person name="Hugenholtz P."/>
            <person name="Woyke T."/>
            <person name="Wu D."/>
            <person name="Spring S."/>
            <person name="Brambilla E.-M."/>
            <person name="Klenk H.-P."/>
            <person name="Eisen J.A."/>
        </authorList>
    </citation>
    <scope>NUCLEOTIDE SEQUENCE [LARGE SCALE GENOMIC DNA]</scope>
    <source>
        <strain evidence="13 14">DSM 12556</strain>
    </source>
</reference>
<dbReference type="InterPro" id="IPR011035">
    <property type="entry name" value="Ribosomal_bL25/Gln-tRNA_synth"/>
</dbReference>
<dbReference type="Pfam" id="PF00749">
    <property type="entry name" value="tRNA-synt_1c"/>
    <property type="match status" value="1"/>
</dbReference>